<evidence type="ECO:0000256" key="1">
    <source>
        <dbReference type="ARBA" id="ARBA00004613"/>
    </source>
</evidence>
<proteinExistence type="predicted"/>
<dbReference type="InterPro" id="IPR050909">
    <property type="entry name" value="Bact_Autotransporter_VF"/>
</dbReference>
<dbReference type="Gene3D" id="2.160.20.10">
    <property type="entry name" value="Single-stranded right-handed beta-helix, Pectin lyase-like"/>
    <property type="match status" value="1"/>
</dbReference>
<organism evidence="5 6">
    <name type="scientific">Rhodoblastus acidophilus</name>
    <name type="common">Rhodopseudomonas acidophila</name>
    <dbReference type="NCBI Taxonomy" id="1074"/>
    <lineage>
        <taxon>Bacteria</taxon>
        <taxon>Pseudomonadati</taxon>
        <taxon>Pseudomonadota</taxon>
        <taxon>Alphaproteobacteria</taxon>
        <taxon>Hyphomicrobiales</taxon>
        <taxon>Rhodoblastaceae</taxon>
        <taxon>Rhodoblastus</taxon>
    </lineage>
</organism>
<dbReference type="InterPro" id="IPR012334">
    <property type="entry name" value="Pectin_lyas_fold"/>
</dbReference>
<feature type="domain" description="Filamentous haemagglutinin FhaB/tRNA nuclease CdiA-like TPS" evidence="4">
    <location>
        <begin position="57"/>
        <end position="170"/>
    </location>
</feature>
<reference evidence="6" key="1">
    <citation type="submission" date="2017-06" db="EMBL/GenBank/DDBJ databases">
        <authorList>
            <person name="Varghese N."/>
            <person name="Submissions S."/>
        </authorList>
    </citation>
    <scope>NUCLEOTIDE SEQUENCE [LARGE SCALE GENOMIC DNA]</scope>
    <source>
        <strain evidence="6">DSM 137</strain>
    </source>
</reference>
<keyword evidence="6" id="KW-1185">Reference proteome</keyword>
<dbReference type="Pfam" id="PF05860">
    <property type="entry name" value="TPS"/>
    <property type="match status" value="1"/>
</dbReference>
<evidence type="ECO:0000256" key="3">
    <source>
        <dbReference type="ARBA" id="ARBA00022729"/>
    </source>
</evidence>
<dbReference type="GO" id="GO:0005576">
    <property type="term" value="C:extracellular region"/>
    <property type="evidence" value="ECO:0007669"/>
    <property type="project" value="UniProtKB-SubCell"/>
</dbReference>
<dbReference type="InterPro" id="IPR008638">
    <property type="entry name" value="FhaB/CdiA-like_TPS"/>
</dbReference>
<dbReference type="SMART" id="SM00912">
    <property type="entry name" value="Haemagg_act"/>
    <property type="match status" value="1"/>
</dbReference>
<protein>
    <submittedName>
        <fullName evidence="5">Filamentous hemagglutinin family N-terminal domain-containing protein</fullName>
    </submittedName>
</protein>
<dbReference type="RefSeq" id="WP_088522097.1">
    <property type="nucleotide sequence ID" value="NZ_FYDG01000014.1"/>
</dbReference>
<dbReference type="OrthoDB" id="1776524at2"/>
<dbReference type="InterPro" id="IPR011050">
    <property type="entry name" value="Pectin_lyase_fold/virulence"/>
</dbReference>
<dbReference type="AlphaFoldDB" id="A0A212S786"/>
<dbReference type="Gene3D" id="2.160.20.110">
    <property type="match status" value="2"/>
</dbReference>
<dbReference type="PANTHER" id="PTHR12338:SF8">
    <property type="entry name" value="HEME_HEMOPEXIN-BINDING PROTEIN"/>
    <property type="match status" value="1"/>
</dbReference>
<dbReference type="NCBIfam" id="TIGR01901">
    <property type="entry name" value="adhes_NPXG"/>
    <property type="match status" value="1"/>
</dbReference>
<keyword evidence="2" id="KW-0964">Secreted</keyword>
<comment type="subcellular location">
    <subcellularLocation>
        <location evidence="1">Secreted</location>
    </subcellularLocation>
</comment>
<dbReference type="SUPFAM" id="SSF51126">
    <property type="entry name" value="Pectin lyase-like"/>
    <property type="match status" value="1"/>
</dbReference>
<dbReference type="Proteomes" id="UP000198418">
    <property type="component" value="Unassembled WGS sequence"/>
</dbReference>
<dbReference type="PANTHER" id="PTHR12338">
    <property type="entry name" value="AUTOTRANSPORTER"/>
    <property type="match status" value="1"/>
</dbReference>
<accession>A0A212S786</accession>
<gene>
    <name evidence="5" type="ORF">SAMN06265338_11446</name>
</gene>
<evidence type="ECO:0000313" key="5">
    <source>
        <dbReference type="EMBL" id="SNB81024.1"/>
    </source>
</evidence>
<evidence type="ECO:0000259" key="4">
    <source>
        <dbReference type="SMART" id="SM00912"/>
    </source>
</evidence>
<evidence type="ECO:0000313" key="6">
    <source>
        <dbReference type="Proteomes" id="UP000198418"/>
    </source>
</evidence>
<sequence length="893" mass="88457">MTDQADCPSQASLKENEFQVHFQYCPSLGGTGSARSVKCLLLATTALVGVAVFVRPVHAGPQGGSVVAGSATISAPTSTATVITQATSKAIINWQGFSINQGESVSFNQPGASSVILNRVTGPEASTIAGSLNANGQVFLINPNGVLFAKGASVNVGGLVASTLDISNADFLAGKYTFAGNSSAAVVNQGKIAASAGGYVSLMGKTVSNSGAITADYGAVAMTAGSKITLNFEGDSLFDVTIDKGVMNALVENKQMIRADGGKVIMTAKAADAILSAQVNNSGIVQARTMAALTGGGYKSGAIKLYAHGGKTRVSGKLDASARKGGDGGTIETSGDHVSIADKAKITTSAALGKTGTWTLDPTDFTVAASGGDMSAATLNARLGSNNIVLSTTMGATGASGNFYVNDALSWSANTSLTLAAANNLYINKTITATGDKAALNLTAAAGTVVLRDIGLVDANVSGYGYVGALIGGIYGFVSEKTNVTITNSYVGGNSTVTGNNHVGGLAGSANTIDYAYSTANVTGSTAGGLVGFVYADTDDEGFSISSRVSHAHATGPVSADGGLIGEAVDTTIDLVYSTGPVNGSDGLIGSLTLSTSIFNPSLTNSFSTGNVIGGSMAGGLIGRVNGAYGDERLAGKTITIANVYATGNVTANDTTPYGAAAGGLIGDVDLGYWHMDLFPNAPTFSITGALATGNVTVVSTIDNSGANITGAGGLVGKIEGSRYSAASGGADTGSGLMGTITNSHATGNVDASGVTVAVGYSVGGLVGSSTETSYSGVSATGALTGASSSAGRIGGLAGFFTNGAISNSFSNVTMSGGARSQGGLIGHAANAEIDSTTFYNSDANANGVGFGTNNVENNGVGLTTSQMADIKYYLDGTIGQVLADRADKAAAD</sequence>
<dbReference type="EMBL" id="FYDG01000014">
    <property type="protein sequence ID" value="SNB81024.1"/>
    <property type="molecule type" value="Genomic_DNA"/>
</dbReference>
<name>A0A212S786_RHOAC</name>
<keyword evidence="3" id="KW-0732">Signal</keyword>
<evidence type="ECO:0000256" key="2">
    <source>
        <dbReference type="ARBA" id="ARBA00022525"/>
    </source>
</evidence>